<dbReference type="STRING" id="1236989.JCM15548_1846"/>
<evidence type="ECO:0000313" key="4">
    <source>
        <dbReference type="Proteomes" id="UP000032900"/>
    </source>
</evidence>
<dbReference type="GO" id="GO:0016811">
    <property type="term" value="F:hydrolase activity, acting on carbon-nitrogen (but not peptide) bonds, in linear amides"/>
    <property type="evidence" value="ECO:0007669"/>
    <property type="project" value="TreeGrafter"/>
</dbReference>
<keyword evidence="2" id="KW-0378">Hydrolase</keyword>
<dbReference type="InterPro" id="IPR036380">
    <property type="entry name" value="Isochorismatase-like_sf"/>
</dbReference>
<keyword evidence="4" id="KW-1185">Reference proteome</keyword>
<dbReference type="EMBL" id="BAZW01000004">
    <property type="protein sequence ID" value="GAO28723.1"/>
    <property type="molecule type" value="Genomic_DNA"/>
</dbReference>
<dbReference type="InterPro" id="IPR052347">
    <property type="entry name" value="Isochorismatase_Nicotinamidase"/>
</dbReference>
<comment type="similarity">
    <text evidence="1">Belongs to the isochorismatase family.</text>
</comment>
<dbReference type="RefSeq" id="WP_262486872.1">
    <property type="nucleotide sequence ID" value="NZ_BAZW01000004.1"/>
</dbReference>
<reference evidence="3 4" key="1">
    <citation type="journal article" date="2015" name="Microbes Environ.">
        <title>Distribution and evolution of nitrogen fixation genes in the phylum bacteroidetes.</title>
        <authorList>
            <person name="Inoue J."/>
            <person name="Oshima K."/>
            <person name="Suda W."/>
            <person name="Sakamoto M."/>
            <person name="Iino T."/>
            <person name="Noda S."/>
            <person name="Hongoh Y."/>
            <person name="Hattori M."/>
            <person name="Ohkuma M."/>
        </authorList>
    </citation>
    <scope>NUCLEOTIDE SEQUENCE [LARGE SCALE GENOMIC DNA]</scope>
    <source>
        <strain evidence="3">JCM 15548</strain>
    </source>
</reference>
<dbReference type="AlphaFoldDB" id="A0A0E9LTU7"/>
<dbReference type="Proteomes" id="UP000032900">
    <property type="component" value="Unassembled WGS sequence"/>
</dbReference>
<dbReference type="PANTHER" id="PTHR11080:SF2">
    <property type="entry name" value="LD05707P"/>
    <property type="match status" value="1"/>
</dbReference>
<name>A0A0E9LTU7_9BACT</name>
<protein>
    <submittedName>
        <fullName evidence="3">Nicotinamidase</fullName>
    </submittedName>
</protein>
<evidence type="ECO:0000256" key="1">
    <source>
        <dbReference type="ARBA" id="ARBA00006336"/>
    </source>
</evidence>
<evidence type="ECO:0000256" key="2">
    <source>
        <dbReference type="ARBA" id="ARBA00022801"/>
    </source>
</evidence>
<comment type="caution">
    <text evidence="3">The sequence shown here is derived from an EMBL/GenBank/DDBJ whole genome shotgun (WGS) entry which is preliminary data.</text>
</comment>
<evidence type="ECO:0000313" key="3">
    <source>
        <dbReference type="EMBL" id="GAO28723.1"/>
    </source>
</evidence>
<proteinExistence type="inferred from homology"/>
<gene>
    <name evidence="3" type="ORF">JCM15548_1846</name>
</gene>
<organism evidence="3 4">
    <name type="scientific">Geofilum rubicundum JCM 15548</name>
    <dbReference type="NCBI Taxonomy" id="1236989"/>
    <lineage>
        <taxon>Bacteria</taxon>
        <taxon>Pseudomonadati</taxon>
        <taxon>Bacteroidota</taxon>
        <taxon>Bacteroidia</taxon>
        <taxon>Marinilabiliales</taxon>
        <taxon>Marinilabiliaceae</taxon>
        <taxon>Geofilum</taxon>
    </lineage>
</organism>
<dbReference type="PANTHER" id="PTHR11080">
    <property type="entry name" value="PYRAZINAMIDASE/NICOTINAMIDASE"/>
    <property type="match status" value="1"/>
</dbReference>
<sequence length="66" mass="7335">MKALLIVDVQNDFLPGGALQVPEGDRIIPVINNIQKYFRLIVATRDWHPVNHGSFASNHAAKSLVK</sequence>
<dbReference type="SUPFAM" id="SSF52499">
    <property type="entry name" value="Isochorismatase-like hydrolases"/>
    <property type="match status" value="1"/>
</dbReference>
<accession>A0A0E9LTU7</accession>
<dbReference type="Gene3D" id="3.40.50.850">
    <property type="entry name" value="Isochorismatase-like"/>
    <property type="match status" value="1"/>
</dbReference>